<name>A0ACB9RQP3_9MYRT</name>
<keyword evidence="2" id="KW-1185">Reference proteome</keyword>
<proteinExistence type="predicted"/>
<reference evidence="2" key="1">
    <citation type="journal article" date="2023" name="Front. Plant Sci.">
        <title>Chromosomal-level genome assembly of Melastoma candidum provides insights into trichome evolution.</title>
        <authorList>
            <person name="Zhong Y."/>
            <person name="Wu W."/>
            <person name="Sun C."/>
            <person name="Zou P."/>
            <person name="Liu Y."/>
            <person name="Dai S."/>
            <person name="Zhou R."/>
        </authorList>
    </citation>
    <scope>NUCLEOTIDE SEQUENCE [LARGE SCALE GENOMIC DNA]</scope>
</reference>
<evidence type="ECO:0000313" key="1">
    <source>
        <dbReference type="EMBL" id="KAI4380738.1"/>
    </source>
</evidence>
<sequence length="135" mass="15097">MRDIKPVVSVASILFRISRRLTAQKPPQGPIGTAIGCMVAPLSFFLFHKAFDKGNPSGDFKDSFFFISNFKDSYSLIYRKMAILGIQGFSAIPLHCLQLCYEFFAFAMLVNLIRYAASQGREMGAATDGLWHRCS</sequence>
<organism evidence="1 2">
    <name type="scientific">Melastoma candidum</name>
    <dbReference type="NCBI Taxonomy" id="119954"/>
    <lineage>
        <taxon>Eukaryota</taxon>
        <taxon>Viridiplantae</taxon>
        <taxon>Streptophyta</taxon>
        <taxon>Embryophyta</taxon>
        <taxon>Tracheophyta</taxon>
        <taxon>Spermatophyta</taxon>
        <taxon>Magnoliopsida</taxon>
        <taxon>eudicotyledons</taxon>
        <taxon>Gunneridae</taxon>
        <taxon>Pentapetalae</taxon>
        <taxon>rosids</taxon>
        <taxon>malvids</taxon>
        <taxon>Myrtales</taxon>
        <taxon>Melastomataceae</taxon>
        <taxon>Melastomatoideae</taxon>
        <taxon>Melastomateae</taxon>
        <taxon>Melastoma</taxon>
    </lineage>
</organism>
<accession>A0ACB9RQP3</accession>
<dbReference type="EMBL" id="CM042882">
    <property type="protein sequence ID" value="KAI4380738.1"/>
    <property type="molecule type" value="Genomic_DNA"/>
</dbReference>
<dbReference type="Proteomes" id="UP001057402">
    <property type="component" value="Chromosome 3"/>
</dbReference>
<comment type="caution">
    <text evidence="1">The sequence shown here is derived from an EMBL/GenBank/DDBJ whole genome shotgun (WGS) entry which is preliminary data.</text>
</comment>
<protein>
    <submittedName>
        <fullName evidence="1">Uncharacterized protein</fullName>
    </submittedName>
</protein>
<gene>
    <name evidence="1" type="ORF">MLD38_006897</name>
</gene>
<evidence type="ECO:0000313" key="2">
    <source>
        <dbReference type="Proteomes" id="UP001057402"/>
    </source>
</evidence>